<dbReference type="Pfam" id="PF00459">
    <property type="entry name" value="Inositol_P"/>
    <property type="match status" value="1"/>
</dbReference>
<keyword evidence="6" id="KW-0804">Transcription</keyword>
<reference evidence="10" key="1">
    <citation type="submission" date="2024-02" db="EMBL/GenBank/DDBJ databases">
        <authorList>
            <consortium name="Clinical and Environmental Microbiology Branch: Whole genome sequencing antimicrobial resistance pathogens in the healthcare setting"/>
        </authorList>
    </citation>
    <scope>NUCLEOTIDE SEQUENCE</scope>
    <source>
        <strain evidence="10">2021GO-0154</strain>
    </source>
</reference>
<dbReference type="InterPro" id="IPR000760">
    <property type="entry name" value="Inositol_monophosphatase-like"/>
</dbReference>
<comment type="caution">
    <text evidence="10">The sequence shown here is derived from an EMBL/GenBank/DDBJ whole genome shotgun (WGS) entry which is preliminary data.</text>
</comment>
<dbReference type="Gene3D" id="3.30.540.10">
    <property type="entry name" value="Fructose-1,6-Bisphosphatase, subunit A, domain 1"/>
    <property type="match status" value="1"/>
</dbReference>
<dbReference type="PANTHER" id="PTHR20854">
    <property type="entry name" value="INOSITOL MONOPHOSPHATASE"/>
    <property type="match status" value="1"/>
</dbReference>
<feature type="binding site" evidence="8">
    <location>
        <position position="94"/>
    </location>
    <ligand>
        <name>Mg(2+)</name>
        <dbReference type="ChEBI" id="CHEBI:18420"/>
        <label>1</label>
        <note>catalytic</note>
    </ligand>
</feature>
<dbReference type="EMBL" id="ABMABF030000014">
    <property type="protein sequence ID" value="EMJ5135839.1"/>
    <property type="molecule type" value="Genomic_DNA"/>
</dbReference>
<feature type="binding site" evidence="8">
    <location>
        <position position="92"/>
    </location>
    <ligand>
        <name>Mg(2+)</name>
        <dbReference type="ChEBI" id="CHEBI:18420"/>
        <label>1</label>
        <note>catalytic</note>
    </ligand>
</feature>
<gene>
    <name evidence="10" type="ORF">RG298_003611</name>
</gene>
<evidence type="ECO:0000256" key="3">
    <source>
        <dbReference type="ARBA" id="ARBA00009759"/>
    </source>
</evidence>
<keyword evidence="6" id="KW-0805">Transcription regulation</keyword>
<keyword evidence="7 8" id="KW-0460">Magnesium</keyword>
<comment type="catalytic activity">
    <reaction evidence="1 9">
        <text>a myo-inositol phosphate + H2O = myo-inositol + phosphate</text>
        <dbReference type="Rhea" id="RHEA:24056"/>
        <dbReference type="ChEBI" id="CHEBI:15377"/>
        <dbReference type="ChEBI" id="CHEBI:17268"/>
        <dbReference type="ChEBI" id="CHEBI:43474"/>
        <dbReference type="ChEBI" id="CHEBI:84139"/>
        <dbReference type="EC" id="3.1.3.25"/>
    </reaction>
</comment>
<dbReference type="AlphaFoldDB" id="A0AAI9DEV6"/>
<dbReference type="GO" id="GO:0007165">
    <property type="term" value="P:signal transduction"/>
    <property type="evidence" value="ECO:0007669"/>
    <property type="project" value="TreeGrafter"/>
</dbReference>
<evidence type="ECO:0000256" key="9">
    <source>
        <dbReference type="RuleBase" id="RU364068"/>
    </source>
</evidence>
<feature type="binding site" evidence="8">
    <location>
        <position position="76"/>
    </location>
    <ligand>
        <name>Mg(2+)</name>
        <dbReference type="ChEBI" id="CHEBI:18420"/>
        <label>1</label>
        <note>catalytic</note>
    </ligand>
</feature>
<evidence type="ECO:0000256" key="1">
    <source>
        <dbReference type="ARBA" id="ARBA00001033"/>
    </source>
</evidence>
<comment type="cofactor">
    <cofactor evidence="2 8 9">
        <name>Mg(2+)</name>
        <dbReference type="ChEBI" id="CHEBI:18420"/>
    </cofactor>
</comment>
<evidence type="ECO:0000256" key="5">
    <source>
        <dbReference type="ARBA" id="ARBA00022801"/>
    </source>
</evidence>
<protein>
    <recommendedName>
        <fullName evidence="9">Inositol-1-monophosphatase</fullName>
        <ecNumber evidence="9">3.1.3.25</ecNumber>
    </recommendedName>
</protein>
<sequence length="268" mass="29783">MGARMNNISDRFTFIKQVAIDAGKLAVSYYHQRNKLNIEKKKDDGQDLVTVADKNTEQFIREQINQQYAQDAIFGEESGYTQGKSQYTWVVDPIDGTSAFIFGLPSWCISIALLDEQQNSQIAVVYDPVHDELFHAMAGHGAYLNDQPIQVNPVTSLNEGLLGVGISSRMPPERIIPFLDKLLHAKGMFVRNGSAALMLAYVAAGKLIGYYEPHLNSWDCLAGLLLIKEAGGVMNNYQANDNFLLTGNYVLASSPEVYQQLDTFLYSS</sequence>
<dbReference type="GO" id="GO:0008934">
    <property type="term" value="F:inositol monophosphate 1-phosphatase activity"/>
    <property type="evidence" value="ECO:0007669"/>
    <property type="project" value="InterPro"/>
</dbReference>
<dbReference type="GO" id="GO:0031564">
    <property type="term" value="P:transcription antitermination"/>
    <property type="evidence" value="ECO:0007669"/>
    <property type="project" value="UniProtKB-KW"/>
</dbReference>
<feature type="binding site" evidence="8">
    <location>
        <position position="219"/>
    </location>
    <ligand>
        <name>Mg(2+)</name>
        <dbReference type="ChEBI" id="CHEBI:18420"/>
        <label>1</label>
        <note>catalytic</note>
    </ligand>
</feature>
<feature type="binding site" evidence="8">
    <location>
        <position position="95"/>
    </location>
    <ligand>
        <name>Mg(2+)</name>
        <dbReference type="ChEBI" id="CHEBI:18420"/>
        <label>1</label>
        <note>catalytic</note>
    </ligand>
</feature>
<evidence type="ECO:0000256" key="6">
    <source>
        <dbReference type="ARBA" id="ARBA00022814"/>
    </source>
</evidence>
<dbReference type="GO" id="GO:0046872">
    <property type="term" value="F:metal ion binding"/>
    <property type="evidence" value="ECO:0007669"/>
    <property type="project" value="UniProtKB-KW"/>
</dbReference>
<evidence type="ECO:0000256" key="7">
    <source>
        <dbReference type="ARBA" id="ARBA00022842"/>
    </source>
</evidence>
<dbReference type="Gene3D" id="3.40.190.80">
    <property type="match status" value="1"/>
</dbReference>
<keyword evidence="5 9" id="KW-0378">Hydrolase</keyword>
<dbReference type="PANTHER" id="PTHR20854:SF4">
    <property type="entry name" value="INOSITOL-1-MONOPHOSPHATASE-RELATED"/>
    <property type="match status" value="1"/>
</dbReference>
<dbReference type="PRINTS" id="PR00377">
    <property type="entry name" value="IMPHPHTASES"/>
</dbReference>
<name>A0AAI9DEV6_PROST</name>
<organism evidence="10">
    <name type="scientific">Providencia stuartii</name>
    <dbReference type="NCBI Taxonomy" id="588"/>
    <lineage>
        <taxon>Bacteria</taxon>
        <taxon>Pseudomonadati</taxon>
        <taxon>Pseudomonadota</taxon>
        <taxon>Gammaproteobacteria</taxon>
        <taxon>Enterobacterales</taxon>
        <taxon>Morganellaceae</taxon>
        <taxon>Providencia</taxon>
    </lineage>
</organism>
<evidence type="ECO:0000256" key="8">
    <source>
        <dbReference type="PIRSR" id="PIRSR600760-2"/>
    </source>
</evidence>
<evidence type="ECO:0000313" key="10">
    <source>
        <dbReference type="EMBL" id="EMJ5135839.1"/>
    </source>
</evidence>
<keyword evidence="4 8" id="KW-0479">Metal-binding</keyword>
<dbReference type="SUPFAM" id="SSF56655">
    <property type="entry name" value="Carbohydrate phosphatase"/>
    <property type="match status" value="1"/>
</dbReference>
<dbReference type="GO" id="GO:0006020">
    <property type="term" value="P:inositol metabolic process"/>
    <property type="evidence" value="ECO:0007669"/>
    <property type="project" value="TreeGrafter"/>
</dbReference>
<evidence type="ECO:0000256" key="4">
    <source>
        <dbReference type="ARBA" id="ARBA00022723"/>
    </source>
</evidence>
<dbReference type="InterPro" id="IPR033942">
    <property type="entry name" value="IMPase"/>
</dbReference>
<comment type="similarity">
    <text evidence="3 9">Belongs to the inositol monophosphatase superfamily.</text>
</comment>
<dbReference type="CDD" id="cd01639">
    <property type="entry name" value="IMPase"/>
    <property type="match status" value="1"/>
</dbReference>
<dbReference type="EC" id="3.1.3.25" evidence="9"/>
<keyword evidence="6" id="KW-0889">Transcription antitermination</keyword>
<dbReference type="FunFam" id="3.30.540.10:FF:000003">
    <property type="entry name" value="Inositol-1-monophosphatase"/>
    <property type="match status" value="1"/>
</dbReference>
<proteinExistence type="inferred from homology"/>
<evidence type="ECO:0000256" key="2">
    <source>
        <dbReference type="ARBA" id="ARBA00001946"/>
    </source>
</evidence>
<accession>A0AAI9DEV6</accession>